<protein>
    <submittedName>
        <fullName evidence="1">Uncharacterized protein</fullName>
    </submittedName>
</protein>
<organism evidence="1 2">
    <name type="scientific">Keguizhuia sedimenti</name>
    <dbReference type="NCBI Taxonomy" id="3064264"/>
    <lineage>
        <taxon>Bacteria</taxon>
        <taxon>Pseudomonadati</taxon>
        <taxon>Pseudomonadota</taxon>
        <taxon>Betaproteobacteria</taxon>
        <taxon>Burkholderiales</taxon>
        <taxon>Oxalobacteraceae</taxon>
        <taxon>Keguizhuia</taxon>
    </lineage>
</organism>
<dbReference type="EMBL" id="JAUYVH010000018">
    <property type="protein sequence ID" value="MDQ9172210.1"/>
    <property type="molecule type" value="Genomic_DNA"/>
</dbReference>
<accession>A0ABU1BT82</accession>
<sequence>MEHPCSGQRLDLVTGRQTATIQNLLYCQTLIIDFFFVKSYCLNELIGNFAILSTLLNFNNLSNPLKGSTMLPQTKPSCSMNSSELGKASQDHPAFTERLLESVRARRDSDAKETASVKSGAADFTPAGCSYQQHSMVTWVFQIERT</sequence>
<name>A0ABU1BT82_9BURK</name>
<evidence type="ECO:0000313" key="1">
    <source>
        <dbReference type="EMBL" id="MDQ9172210.1"/>
    </source>
</evidence>
<reference evidence="1 2" key="1">
    <citation type="submission" date="2023-08" db="EMBL/GenBank/DDBJ databases">
        <title>Oxalobacteraceae gen .nov., isolated from river sludge outside the plant.</title>
        <authorList>
            <person name="Zhao S.Y."/>
        </authorList>
    </citation>
    <scope>NUCLEOTIDE SEQUENCE [LARGE SCALE GENOMIC DNA]</scope>
    <source>
        <strain evidence="1 2">R-40</strain>
    </source>
</reference>
<keyword evidence="2" id="KW-1185">Reference proteome</keyword>
<comment type="caution">
    <text evidence="1">The sequence shown here is derived from an EMBL/GenBank/DDBJ whole genome shotgun (WGS) entry which is preliminary data.</text>
</comment>
<dbReference type="RefSeq" id="WP_338438225.1">
    <property type="nucleotide sequence ID" value="NZ_JAUYVH010000018.1"/>
</dbReference>
<evidence type="ECO:0000313" key="2">
    <source>
        <dbReference type="Proteomes" id="UP001225596"/>
    </source>
</evidence>
<gene>
    <name evidence="1" type="ORF">Q8A64_17500</name>
</gene>
<proteinExistence type="predicted"/>
<dbReference type="Proteomes" id="UP001225596">
    <property type="component" value="Unassembled WGS sequence"/>
</dbReference>